<evidence type="ECO:0000313" key="2">
    <source>
        <dbReference type="EMBL" id="WNH09740.1"/>
    </source>
</evidence>
<dbReference type="EMBL" id="CP134536">
    <property type="protein sequence ID" value="WNH11748.1"/>
    <property type="molecule type" value="Genomic_DNA"/>
</dbReference>
<evidence type="ECO:0000256" key="1">
    <source>
        <dbReference type="SAM" id="SignalP"/>
    </source>
</evidence>
<gene>
    <name evidence="3" type="ORF">RHP49_12655</name>
    <name evidence="2" type="ORF">RHP51_03185</name>
</gene>
<dbReference type="Proteomes" id="UP001302806">
    <property type="component" value="Chromosome"/>
</dbReference>
<evidence type="ECO:0000313" key="5">
    <source>
        <dbReference type="Proteomes" id="UP001303407"/>
    </source>
</evidence>
<dbReference type="InterPro" id="IPR010870">
    <property type="entry name" value="Porin_O/P"/>
</dbReference>
<keyword evidence="5" id="KW-1185">Reference proteome</keyword>
<dbReference type="InterPro" id="IPR023614">
    <property type="entry name" value="Porin_dom_sf"/>
</dbReference>
<feature type="signal peptide" evidence="1">
    <location>
        <begin position="1"/>
        <end position="18"/>
    </location>
</feature>
<evidence type="ECO:0000313" key="4">
    <source>
        <dbReference type="Proteomes" id="UP001302806"/>
    </source>
</evidence>
<dbReference type="RefSeq" id="WP_415861726.1">
    <property type="nucleotide sequence ID" value="NZ_CP134536.1"/>
</dbReference>
<dbReference type="Pfam" id="PF07396">
    <property type="entry name" value="Porin_O_P"/>
    <property type="match status" value="1"/>
</dbReference>
<feature type="chain" id="PRO_5045034364" evidence="1">
    <location>
        <begin position="19"/>
        <end position="392"/>
    </location>
</feature>
<dbReference type="SUPFAM" id="SSF56935">
    <property type="entry name" value="Porins"/>
    <property type="match status" value="1"/>
</dbReference>
<name>A0ABY9XVD1_9FLAO</name>
<organism evidence="2 4">
    <name type="scientific">Thalassobellus suaedae</name>
    <dbReference type="NCBI Taxonomy" id="3074124"/>
    <lineage>
        <taxon>Bacteria</taxon>
        <taxon>Pseudomonadati</taxon>
        <taxon>Bacteroidota</taxon>
        <taxon>Flavobacteriia</taxon>
        <taxon>Flavobacteriales</taxon>
        <taxon>Flavobacteriaceae</taxon>
        <taxon>Thalassobellus</taxon>
    </lineage>
</organism>
<sequence length="392" mass="43250">MKKLTLFISILATSFIGAQTVQDSITFDPQKQLNAAQRILSGNYGKAVTVGAYGELTYNQPEGNNGELDVQRLVLLFGYKFNDKTQFVTEVEFEHVEEVFIEQAFVNYAIASNMSLRGGLMLVPFGIVNEFHEPTTFNGVERPAIDNVIIPTTWREIGVGVTGRFNDISLGYQAYVFNGFKSTSFDGSGGVNGYLKGSNALRGGRQKAIQSTIDSPTLSLKFDYYGLPGLRLGLSGYFGDTQAEDDVETIDGSNIGISMLGLDARYAYQRFTARGQFVHGSLSGTEAYNNLTGKDLGSELQGWYLEAAYNLLPQEKEQRLFAFARYEEYNTHADTAGSLLQNDAYNRNDITTGLSYHVAPGVVFKADYQFRDNAVSGGDVQNRLNFGIGVWF</sequence>
<proteinExistence type="predicted"/>
<protein>
    <submittedName>
        <fullName evidence="2">Porin</fullName>
    </submittedName>
</protein>
<reference evidence="4 5" key="1">
    <citation type="submission" date="2023-09" db="EMBL/GenBank/DDBJ databases">
        <title>Thalassobella suaedae gen. nov., sp. nov., a marine bacterium of the family Flavobacteriaceae isolated from a halophyte Suaeda japonica.</title>
        <authorList>
            <person name="Lee S.Y."/>
            <person name="Hwang C.Y."/>
        </authorList>
    </citation>
    <scope>NUCLEOTIDE SEQUENCE [LARGE SCALE GENOMIC DNA]</scope>
    <source>
        <strain evidence="3 5">HL-DH10</strain>
        <strain evidence="2 4">HL-DH14</strain>
    </source>
</reference>
<keyword evidence="1" id="KW-0732">Signal</keyword>
<dbReference type="EMBL" id="CP134537">
    <property type="protein sequence ID" value="WNH09740.1"/>
    <property type="molecule type" value="Genomic_DNA"/>
</dbReference>
<dbReference type="Proteomes" id="UP001303407">
    <property type="component" value="Chromosome"/>
</dbReference>
<accession>A0ABY9XVD1</accession>
<dbReference type="Gene3D" id="2.40.160.10">
    <property type="entry name" value="Porin"/>
    <property type="match status" value="1"/>
</dbReference>
<evidence type="ECO:0000313" key="3">
    <source>
        <dbReference type="EMBL" id="WNH11748.1"/>
    </source>
</evidence>